<reference evidence="1" key="1">
    <citation type="submission" date="2018-11" db="EMBL/GenBank/DDBJ databases">
        <authorList>
            <person name="Alioto T."/>
            <person name="Alioto T."/>
        </authorList>
    </citation>
    <scope>NUCLEOTIDE SEQUENCE</scope>
</reference>
<proteinExistence type="predicted"/>
<dbReference type="AlphaFoldDB" id="A0A8B6D4X8"/>
<dbReference type="OrthoDB" id="6149180at2759"/>
<gene>
    <name evidence="1" type="ORF">MGAL_10B019588</name>
</gene>
<dbReference type="EMBL" id="UYJE01002951">
    <property type="protein sequence ID" value="VDI15141.1"/>
    <property type="molecule type" value="Genomic_DNA"/>
</dbReference>
<evidence type="ECO:0000313" key="2">
    <source>
        <dbReference type="Proteomes" id="UP000596742"/>
    </source>
</evidence>
<evidence type="ECO:0000313" key="1">
    <source>
        <dbReference type="EMBL" id="VDI15141.1"/>
    </source>
</evidence>
<accession>A0A8B6D4X8</accession>
<organism evidence="1 2">
    <name type="scientific">Mytilus galloprovincialis</name>
    <name type="common">Mediterranean mussel</name>
    <dbReference type="NCBI Taxonomy" id="29158"/>
    <lineage>
        <taxon>Eukaryota</taxon>
        <taxon>Metazoa</taxon>
        <taxon>Spiralia</taxon>
        <taxon>Lophotrochozoa</taxon>
        <taxon>Mollusca</taxon>
        <taxon>Bivalvia</taxon>
        <taxon>Autobranchia</taxon>
        <taxon>Pteriomorphia</taxon>
        <taxon>Mytilida</taxon>
        <taxon>Mytiloidea</taxon>
        <taxon>Mytilidae</taxon>
        <taxon>Mytilinae</taxon>
        <taxon>Mytilus</taxon>
    </lineage>
</organism>
<comment type="caution">
    <text evidence="1">The sequence shown here is derived from an EMBL/GenBank/DDBJ whole genome shotgun (WGS) entry which is preliminary data.</text>
</comment>
<dbReference type="Proteomes" id="UP000596742">
    <property type="component" value="Unassembled WGS sequence"/>
</dbReference>
<name>A0A8B6D4X8_MYTGA</name>
<protein>
    <submittedName>
        <fullName evidence="1">Uncharacterized protein</fullName>
    </submittedName>
</protein>
<sequence>MEAFGNQHQTCGNGLQLSLEGQPDNGHNREDCVEANIDGWNNQDSICGKRTVLNRACQEEVTDDKIYYRGGSERNHGGGICVFPEKCINCHDGFYANGGYCANCVLFIIQHQIKVDVADREDVSSIALCNGKPTPHGGCAEVNPTDTIYYRGGGSRNQGGGTCISPGVCADCQDGFHADEAQCTICPWIANCNHRRCSNAEDNYCEWCQYEIVDKQYWRAYTRHKDGHMKECRSKL</sequence>
<keyword evidence="2" id="KW-1185">Reference proteome</keyword>